<dbReference type="Gene3D" id="1.10.510.10">
    <property type="entry name" value="Transferase(Phosphotransferase) domain 1"/>
    <property type="match status" value="1"/>
</dbReference>
<feature type="signal peptide" evidence="12">
    <location>
        <begin position="1"/>
        <end position="25"/>
    </location>
</feature>
<dbReference type="AlphaFoldDB" id="A0AAD8RT39"/>
<keyword evidence="11" id="KW-0812">Transmembrane</keyword>
<dbReference type="InterPro" id="IPR001881">
    <property type="entry name" value="EGF-like_Ca-bd_dom"/>
</dbReference>
<keyword evidence="5 10" id="KW-0547">Nucleotide-binding</keyword>
<dbReference type="SMART" id="SM00179">
    <property type="entry name" value="EGF_CA"/>
    <property type="match status" value="1"/>
</dbReference>
<evidence type="ECO:0000256" key="2">
    <source>
        <dbReference type="ARBA" id="ARBA00022527"/>
    </source>
</evidence>
<dbReference type="InterPro" id="IPR018097">
    <property type="entry name" value="EGF_Ca-bd_CS"/>
</dbReference>
<keyword evidence="7 10" id="KW-0067">ATP-binding</keyword>
<dbReference type="GO" id="GO:0005509">
    <property type="term" value="F:calcium ion binding"/>
    <property type="evidence" value="ECO:0007669"/>
    <property type="project" value="InterPro"/>
</dbReference>
<dbReference type="SUPFAM" id="SSF57196">
    <property type="entry name" value="EGF/Laminin"/>
    <property type="match status" value="1"/>
</dbReference>
<feature type="transmembrane region" description="Helical" evidence="11">
    <location>
        <begin position="362"/>
        <end position="384"/>
    </location>
</feature>
<dbReference type="PROSITE" id="PS50011">
    <property type="entry name" value="PROTEIN_KINASE_DOM"/>
    <property type="match status" value="1"/>
</dbReference>
<evidence type="ECO:0000256" key="1">
    <source>
        <dbReference type="ARBA" id="ARBA00004479"/>
    </source>
</evidence>
<accession>A0AAD8RT39</accession>
<dbReference type="InterPro" id="IPR011009">
    <property type="entry name" value="Kinase-like_dom_sf"/>
</dbReference>
<dbReference type="SMART" id="SM00181">
    <property type="entry name" value="EGF"/>
    <property type="match status" value="2"/>
</dbReference>
<dbReference type="InterPro" id="IPR025287">
    <property type="entry name" value="WAK_GUB"/>
</dbReference>
<dbReference type="Proteomes" id="UP001231189">
    <property type="component" value="Unassembled WGS sequence"/>
</dbReference>
<dbReference type="Gene3D" id="2.10.25.10">
    <property type="entry name" value="Laminin"/>
    <property type="match status" value="1"/>
</dbReference>
<name>A0AAD8RT39_LOLMU</name>
<keyword evidence="15" id="KW-1185">Reference proteome</keyword>
<evidence type="ECO:0000256" key="6">
    <source>
        <dbReference type="ARBA" id="ARBA00022777"/>
    </source>
</evidence>
<evidence type="ECO:0000256" key="9">
    <source>
        <dbReference type="ARBA" id="ARBA00023180"/>
    </source>
</evidence>
<dbReference type="GO" id="GO:0005886">
    <property type="term" value="C:plasma membrane"/>
    <property type="evidence" value="ECO:0007669"/>
    <property type="project" value="TreeGrafter"/>
</dbReference>
<evidence type="ECO:0000256" key="8">
    <source>
        <dbReference type="ARBA" id="ARBA00023157"/>
    </source>
</evidence>
<feature type="chain" id="PRO_5041991790" description="Protein kinase domain-containing protein" evidence="12">
    <location>
        <begin position="26"/>
        <end position="742"/>
    </location>
</feature>
<sequence>MAMRPSIIWTALLLPVLFLADSLLALQPPATCQQKCGSVDMHFPFGIGDGCFLPGFEIECTTGGTPILAGNNNTLAVLNLTVMPRPEAEVMLPIAYNCYNTTSGTSLDWFYGSVGISPAYRISNTSNELIVLGCNTFAYTNSGPGNTNLYSFYTGCVAYCDGEGRAEDGACAGIGCCRVDIPPGLTDNTMTFFASYTASTFFGYTHTNLTYSPCDYAFIVKKNTYDFRVSDLKMDTKTTKPLVLDWAIRNIEDGNKTCAEVKNKPGYACVSDNSECLDSYNSEGYICNCTSGFWGNPYLTGEGGCQDINECDDKWKPYYPCKGVCHNKVGSYGCDCPSGQKAHDDNAYENVCASKFPVEARIALGISLGVFVLIVALLLAFIMLQKRKLDKLFEKNGGEMLKNVNGLSIFTKDVLKKITKDNAEFLGNGSFGNVYKGTLPDNTMVAVKASIKVDEATKEEFVDEVEIQTQMIHKNILKLVGCCLEVEVPVLVYEFAANGSLQDILHRKKDQVLPLDSRLDIAIGSAEGLKYMHSYATHAMRHGDVKPDNILLDDKLTPKIADFGLSKLLKEEYYAKVVVGCMGYIDPVFMKTGLLTQKSDVYSFGAVLLELITGKKNVYDEKLSLIIEYRKVYEKERSGRAMFDNDITTEEDISVLEEMGKLAMDCLKEDLEDRPDMTEVAEQLVMIRRNKKFGKSNNTNPDNIGDITIYNSPTNAEVVSGPTRANISAKVTPSNMDILPSP</sequence>
<dbReference type="PROSITE" id="PS00108">
    <property type="entry name" value="PROTEIN_KINASE_ST"/>
    <property type="match status" value="1"/>
</dbReference>
<dbReference type="PROSITE" id="PS01187">
    <property type="entry name" value="EGF_CA"/>
    <property type="match status" value="1"/>
</dbReference>
<evidence type="ECO:0000313" key="14">
    <source>
        <dbReference type="EMBL" id="KAK1630654.1"/>
    </source>
</evidence>
<feature type="domain" description="Protein kinase" evidence="13">
    <location>
        <begin position="420"/>
        <end position="686"/>
    </location>
</feature>
<dbReference type="PANTHER" id="PTHR27005:SF145">
    <property type="entry name" value="OS10G0142600 PROTEIN"/>
    <property type="match status" value="1"/>
</dbReference>
<dbReference type="InterPro" id="IPR000742">
    <property type="entry name" value="EGF"/>
</dbReference>
<keyword evidence="11" id="KW-1133">Transmembrane helix</keyword>
<organism evidence="14 15">
    <name type="scientific">Lolium multiflorum</name>
    <name type="common">Italian ryegrass</name>
    <name type="synonym">Lolium perenne subsp. multiflorum</name>
    <dbReference type="NCBI Taxonomy" id="4521"/>
    <lineage>
        <taxon>Eukaryota</taxon>
        <taxon>Viridiplantae</taxon>
        <taxon>Streptophyta</taxon>
        <taxon>Embryophyta</taxon>
        <taxon>Tracheophyta</taxon>
        <taxon>Spermatophyta</taxon>
        <taxon>Magnoliopsida</taxon>
        <taxon>Liliopsida</taxon>
        <taxon>Poales</taxon>
        <taxon>Poaceae</taxon>
        <taxon>BOP clade</taxon>
        <taxon>Pooideae</taxon>
        <taxon>Poodae</taxon>
        <taxon>Poeae</taxon>
        <taxon>Poeae Chloroplast Group 2 (Poeae type)</taxon>
        <taxon>Loliodinae</taxon>
        <taxon>Loliinae</taxon>
        <taxon>Lolium</taxon>
    </lineage>
</organism>
<dbReference type="SUPFAM" id="SSF56112">
    <property type="entry name" value="Protein kinase-like (PK-like)"/>
    <property type="match status" value="1"/>
</dbReference>
<keyword evidence="6" id="KW-0418">Kinase</keyword>
<evidence type="ECO:0000256" key="12">
    <source>
        <dbReference type="SAM" id="SignalP"/>
    </source>
</evidence>
<dbReference type="FunFam" id="1.10.510.10:FF:000606">
    <property type="entry name" value="Wall-associated receptor kinase 3"/>
    <property type="match status" value="1"/>
</dbReference>
<dbReference type="InterPro" id="IPR008271">
    <property type="entry name" value="Ser/Thr_kinase_AS"/>
</dbReference>
<protein>
    <recommendedName>
        <fullName evidence="13">Protein kinase domain-containing protein</fullName>
    </recommendedName>
</protein>
<dbReference type="SMART" id="SM00220">
    <property type="entry name" value="S_TKc"/>
    <property type="match status" value="1"/>
</dbReference>
<keyword evidence="8" id="KW-1015">Disulfide bond</keyword>
<reference evidence="14" key="1">
    <citation type="submission" date="2023-07" db="EMBL/GenBank/DDBJ databases">
        <title>A chromosome-level genome assembly of Lolium multiflorum.</title>
        <authorList>
            <person name="Chen Y."/>
            <person name="Copetti D."/>
            <person name="Kolliker R."/>
            <person name="Studer B."/>
        </authorList>
    </citation>
    <scope>NUCLEOTIDE SEQUENCE</scope>
    <source>
        <strain evidence="14">02402/16</strain>
        <tissue evidence="14">Leaf</tissue>
    </source>
</reference>
<dbReference type="PROSITE" id="PS00107">
    <property type="entry name" value="PROTEIN_KINASE_ATP"/>
    <property type="match status" value="1"/>
</dbReference>
<keyword evidence="3" id="KW-0808">Transferase</keyword>
<evidence type="ECO:0000256" key="11">
    <source>
        <dbReference type="SAM" id="Phobius"/>
    </source>
</evidence>
<dbReference type="InterPro" id="IPR001245">
    <property type="entry name" value="Ser-Thr/Tyr_kinase_cat_dom"/>
</dbReference>
<evidence type="ECO:0000256" key="3">
    <source>
        <dbReference type="ARBA" id="ARBA00022679"/>
    </source>
</evidence>
<dbReference type="EMBL" id="JAUUTY010000005">
    <property type="protein sequence ID" value="KAK1630654.1"/>
    <property type="molecule type" value="Genomic_DNA"/>
</dbReference>
<dbReference type="GO" id="GO:0004674">
    <property type="term" value="F:protein serine/threonine kinase activity"/>
    <property type="evidence" value="ECO:0007669"/>
    <property type="project" value="UniProtKB-KW"/>
</dbReference>
<dbReference type="Gene3D" id="3.30.200.20">
    <property type="entry name" value="Phosphorylase Kinase, domain 1"/>
    <property type="match status" value="1"/>
</dbReference>
<dbReference type="CDD" id="cd00054">
    <property type="entry name" value="EGF_CA"/>
    <property type="match status" value="1"/>
</dbReference>
<evidence type="ECO:0000256" key="5">
    <source>
        <dbReference type="ARBA" id="ARBA00022741"/>
    </source>
</evidence>
<dbReference type="Pfam" id="PF13947">
    <property type="entry name" value="GUB_WAK_bind"/>
    <property type="match status" value="1"/>
</dbReference>
<gene>
    <name evidence="14" type="ORF">QYE76_004969</name>
</gene>
<keyword evidence="11" id="KW-0472">Membrane</keyword>
<dbReference type="InterPro" id="IPR000719">
    <property type="entry name" value="Prot_kinase_dom"/>
</dbReference>
<evidence type="ECO:0000256" key="4">
    <source>
        <dbReference type="ARBA" id="ARBA00022729"/>
    </source>
</evidence>
<dbReference type="GO" id="GO:0005524">
    <property type="term" value="F:ATP binding"/>
    <property type="evidence" value="ECO:0007669"/>
    <property type="project" value="UniProtKB-UniRule"/>
</dbReference>
<dbReference type="InterPro" id="IPR017441">
    <property type="entry name" value="Protein_kinase_ATP_BS"/>
</dbReference>
<keyword evidence="9" id="KW-0325">Glycoprotein</keyword>
<comment type="caution">
    <text evidence="14">The sequence shown here is derived from an EMBL/GenBank/DDBJ whole genome shotgun (WGS) entry which is preliminary data.</text>
</comment>
<dbReference type="GO" id="GO:0030247">
    <property type="term" value="F:polysaccharide binding"/>
    <property type="evidence" value="ECO:0007669"/>
    <property type="project" value="InterPro"/>
</dbReference>
<keyword evidence="2" id="KW-0723">Serine/threonine-protein kinase</keyword>
<dbReference type="InterPro" id="IPR045274">
    <property type="entry name" value="WAK-like"/>
</dbReference>
<evidence type="ECO:0000313" key="15">
    <source>
        <dbReference type="Proteomes" id="UP001231189"/>
    </source>
</evidence>
<keyword evidence="4 12" id="KW-0732">Signal</keyword>
<evidence type="ECO:0000256" key="10">
    <source>
        <dbReference type="PROSITE-ProRule" id="PRU10141"/>
    </source>
</evidence>
<dbReference type="Pfam" id="PF07714">
    <property type="entry name" value="PK_Tyr_Ser-Thr"/>
    <property type="match status" value="1"/>
</dbReference>
<comment type="subcellular location">
    <subcellularLocation>
        <location evidence="1">Membrane</location>
        <topology evidence="1">Single-pass type I membrane protein</topology>
    </subcellularLocation>
</comment>
<dbReference type="PANTHER" id="PTHR27005">
    <property type="entry name" value="WALL-ASSOCIATED RECEPTOR KINASE-LIKE 21"/>
    <property type="match status" value="1"/>
</dbReference>
<proteinExistence type="predicted"/>
<dbReference type="GO" id="GO:0007166">
    <property type="term" value="P:cell surface receptor signaling pathway"/>
    <property type="evidence" value="ECO:0007669"/>
    <property type="project" value="InterPro"/>
</dbReference>
<evidence type="ECO:0000256" key="7">
    <source>
        <dbReference type="ARBA" id="ARBA00022840"/>
    </source>
</evidence>
<dbReference type="FunFam" id="3.30.200.20:FF:000337">
    <property type="entry name" value="Wall-associated receptor kinase 3"/>
    <property type="match status" value="1"/>
</dbReference>
<feature type="binding site" evidence="10">
    <location>
        <position position="448"/>
    </location>
    <ligand>
        <name>ATP</name>
        <dbReference type="ChEBI" id="CHEBI:30616"/>
    </ligand>
</feature>
<evidence type="ECO:0000259" key="13">
    <source>
        <dbReference type="PROSITE" id="PS50011"/>
    </source>
</evidence>